<proteinExistence type="predicted"/>
<dbReference type="EMBL" id="JAATVY010000016">
    <property type="protein sequence ID" value="NJC72127.1"/>
    <property type="molecule type" value="Genomic_DNA"/>
</dbReference>
<accession>A0ABX0Y1W0</accession>
<gene>
    <name evidence="1" type="ORF">HC031_20755</name>
</gene>
<evidence type="ECO:0000313" key="1">
    <source>
        <dbReference type="EMBL" id="NJC72127.1"/>
    </source>
</evidence>
<dbReference type="Proteomes" id="UP000722989">
    <property type="component" value="Unassembled WGS sequence"/>
</dbReference>
<comment type="caution">
    <text evidence="1">The sequence shown here is derived from an EMBL/GenBank/DDBJ whole genome shotgun (WGS) entry which is preliminary data.</text>
</comment>
<name>A0ABX0Y1W0_9ACTN</name>
<reference evidence="1 2" key="1">
    <citation type="submission" date="2020-03" db="EMBL/GenBank/DDBJ databases">
        <title>WGS of the type strain of Planosporangium spp.</title>
        <authorList>
            <person name="Thawai C."/>
        </authorList>
    </citation>
    <scope>NUCLEOTIDE SEQUENCE [LARGE SCALE GENOMIC DNA]</scope>
    <source>
        <strain evidence="1 2">TBRC 5610</strain>
    </source>
</reference>
<dbReference type="RefSeq" id="WP_167927035.1">
    <property type="nucleotide sequence ID" value="NZ_JAATVY010000016.1"/>
</dbReference>
<keyword evidence="2" id="KW-1185">Reference proteome</keyword>
<sequence>MGDSWLGGDIGSLHTAVEVLEPCQAKTKTALTYIDQDVRKISQDAGWSGDAATGFAAHWEIASVAASAVGTFCSAAATTLSTLADQLTRTENALRQAAAAARAQGALIGVDGRPQAGPINPADPAHEAITAYQIEWQQAHQLAQGFRVEADRALLELLTEMMKIIDHGGDSAGLASADKVALADYLRGIGAVPAAVRDHLDKLIGDARADYNEAKAEWKKVRDATPPGQRMPDDVKAPLREAMKEMQGLQTELDALDHAAHPMAKLLNVDVGDVVGQLPRVGGAFADAADGSKAVRFLSDVPVIDVAAAGLGTYFQAKDDIAKGEHPTRAIAEDATANVTGLAVGAAVGGVAIGAATFLGAAPVAAVAAGALIGGTVAVGVGDMVYEGFHEHWDEDFKKHGVLGGLATGTGHVVSNTGKDLANLGKGIWHGVFG</sequence>
<protein>
    <recommendedName>
        <fullName evidence="3">WXG100 family type VII secretion target</fullName>
    </recommendedName>
</protein>
<evidence type="ECO:0008006" key="3">
    <source>
        <dbReference type="Google" id="ProtNLM"/>
    </source>
</evidence>
<evidence type="ECO:0000313" key="2">
    <source>
        <dbReference type="Proteomes" id="UP000722989"/>
    </source>
</evidence>
<dbReference type="Gene3D" id="1.10.287.1060">
    <property type="entry name" value="ESAT-6-like"/>
    <property type="match status" value="1"/>
</dbReference>
<organism evidence="1 2">
    <name type="scientific">Planosporangium thailandense</name>
    <dbReference type="NCBI Taxonomy" id="765197"/>
    <lineage>
        <taxon>Bacteria</taxon>
        <taxon>Bacillati</taxon>
        <taxon>Actinomycetota</taxon>
        <taxon>Actinomycetes</taxon>
        <taxon>Micromonosporales</taxon>
        <taxon>Micromonosporaceae</taxon>
        <taxon>Planosporangium</taxon>
    </lineage>
</organism>